<dbReference type="Gene3D" id="6.10.250.1040">
    <property type="match status" value="1"/>
</dbReference>
<keyword evidence="2" id="KW-1185">Reference proteome</keyword>
<dbReference type="AlphaFoldDB" id="A0A7T8GR21"/>
<feature type="non-terminal residue" evidence="1">
    <location>
        <position position="67"/>
    </location>
</feature>
<name>A0A7T8GR21_CALRO</name>
<dbReference type="EMBL" id="CP045904">
    <property type="protein sequence ID" value="QQP36167.1"/>
    <property type="molecule type" value="Genomic_DNA"/>
</dbReference>
<dbReference type="Proteomes" id="UP000595437">
    <property type="component" value="Chromosome 15"/>
</dbReference>
<proteinExistence type="predicted"/>
<protein>
    <submittedName>
        <fullName evidence="1">Sodium/hydrogen exchanger</fullName>
    </submittedName>
</protein>
<gene>
    <name evidence="1" type="ORF">FKW44_021176</name>
</gene>
<accession>A0A7T8GR21</accession>
<organism evidence="1 2">
    <name type="scientific">Caligus rogercresseyi</name>
    <name type="common">Sea louse</name>
    <dbReference type="NCBI Taxonomy" id="217165"/>
    <lineage>
        <taxon>Eukaryota</taxon>
        <taxon>Metazoa</taxon>
        <taxon>Ecdysozoa</taxon>
        <taxon>Arthropoda</taxon>
        <taxon>Crustacea</taxon>
        <taxon>Multicrustacea</taxon>
        <taxon>Hexanauplia</taxon>
        <taxon>Copepoda</taxon>
        <taxon>Siphonostomatoida</taxon>
        <taxon>Caligidae</taxon>
        <taxon>Caligus</taxon>
    </lineage>
</organism>
<dbReference type="OrthoDB" id="196264at2759"/>
<evidence type="ECO:0000313" key="1">
    <source>
        <dbReference type="EMBL" id="QQP36167.1"/>
    </source>
</evidence>
<reference evidence="2" key="1">
    <citation type="submission" date="2021-01" db="EMBL/GenBank/DDBJ databases">
        <title>Caligus Genome Assembly.</title>
        <authorList>
            <person name="Gallardo-Escarate C."/>
        </authorList>
    </citation>
    <scope>NUCLEOTIDE SEQUENCE [LARGE SCALE GENOMIC DNA]</scope>
</reference>
<evidence type="ECO:0000313" key="2">
    <source>
        <dbReference type="Proteomes" id="UP000595437"/>
    </source>
</evidence>
<sequence>MFKTTTIAVVYFTVFVQGITIKPLVKFLNVKTSSEKEPTMNERIAGRFMDHIVAGVEGILGEFGNLR</sequence>